<keyword evidence="3" id="KW-1185">Reference proteome</keyword>
<sequence>QPRHRAERDPELPAFRSRSIFGVYGGGGPDGDDDDDDDDDGPAGGGAASLFPRDVEYGGGDTRDWPEEECGVLCRLEADGLELSMEDREASDAGGGDDDDDDVEGGGGDDEDVREGDAGEGSLYDDVYFDSEDEEEEEAEESEAVVEEGRGGLGASKTNGEPENGDPRAKAHEERRLDRRRKRTDADMLFDPNSDESDEAWITRKLQGSLRGGKQHWGGGEGGVPRFPSCQGKEKGGGVWFVGPGAADKRESDVYALLPLELAASLFLFACAFDETAPARRTLPPQHRKTQGRGLPCVGGQVFAGDCAAAAHARGGREPVRQPGGGIEEDENRRRGGRRSGAVGDGGVARARRRRGQRGAAAAAAGRRGRLDGRANPGSREERNGGEQKTEAHGRRADVPSLLHLPLLRLSTALDVRRAVPRNVHGELPHGVHRAIRRHGRWRSV</sequence>
<dbReference type="Proteomes" id="UP000673691">
    <property type="component" value="Unassembled WGS sequence"/>
</dbReference>
<reference evidence="2 3" key="1">
    <citation type="journal article" name="Sci. Rep.">
        <title>Genome-scale phylogenetic analyses confirm Olpidium as the closest living zoosporic fungus to the non-flagellated, terrestrial fungi.</title>
        <authorList>
            <person name="Chang Y."/>
            <person name="Rochon D."/>
            <person name="Sekimoto S."/>
            <person name="Wang Y."/>
            <person name="Chovatia M."/>
            <person name="Sandor L."/>
            <person name="Salamov A."/>
            <person name="Grigoriev I.V."/>
            <person name="Stajich J.E."/>
            <person name="Spatafora J.W."/>
        </authorList>
    </citation>
    <scope>NUCLEOTIDE SEQUENCE [LARGE SCALE GENOMIC DNA]</scope>
    <source>
        <strain evidence="2">S191</strain>
    </source>
</reference>
<organism evidence="2 3">
    <name type="scientific">Olpidium bornovanus</name>
    <dbReference type="NCBI Taxonomy" id="278681"/>
    <lineage>
        <taxon>Eukaryota</taxon>
        <taxon>Fungi</taxon>
        <taxon>Fungi incertae sedis</taxon>
        <taxon>Olpidiomycota</taxon>
        <taxon>Olpidiomycotina</taxon>
        <taxon>Olpidiomycetes</taxon>
        <taxon>Olpidiales</taxon>
        <taxon>Olpidiaceae</taxon>
        <taxon>Olpidium</taxon>
    </lineage>
</organism>
<feature type="non-terminal residue" evidence="2">
    <location>
        <position position="1"/>
    </location>
</feature>
<feature type="region of interest" description="Disordered" evidence="1">
    <location>
        <begin position="314"/>
        <end position="397"/>
    </location>
</feature>
<dbReference type="AlphaFoldDB" id="A0A8H8DG80"/>
<feature type="region of interest" description="Disordered" evidence="1">
    <location>
        <begin position="83"/>
        <end position="194"/>
    </location>
</feature>
<feature type="compositionally biased region" description="Acidic residues" evidence="1">
    <location>
        <begin position="127"/>
        <end position="146"/>
    </location>
</feature>
<accession>A0A8H8DG80</accession>
<protein>
    <submittedName>
        <fullName evidence="2">Uncharacterized protein</fullName>
    </submittedName>
</protein>
<feature type="compositionally biased region" description="Acidic residues" evidence="1">
    <location>
        <begin position="30"/>
        <end position="41"/>
    </location>
</feature>
<feature type="compositionally biased region" description="Basic and acidic residues" evidence="1">
    <location>
        <begin position="53"/>
        <end position="65"/>
    </location>
</feature>
<evidence type="ECO:0000256" key="1">
    <source>
        <dbReference type="SAM" id="MobiDB-lite"/>
    </source>
</evidence>
<evidence type="ECO:0000313" key="2">
    <source>
        <dbReference type="EMBL" id="KAG5457118.1"/>
    </source>
</evidence>
<feature type="compositionally biased region" description="Basic and acidic residues" evidence="1">
    <location>
        <begin position="165"/>
        <end position="177"/>
    </location>
</feature>
<evidence type="ECO:0000313" key="3">
    <source>
        <dbReference type="Proteomes" id="UP000673691"/>
    </source>
</evidence>
<gene>
    <name evidence="2" type="ORF">BJ554DRAFT_2954</name>
</gene>
<feature type="compositionally biased region" description="Acidic residues" evidence="1">
    <location>
        <begin position="95"/>
        <end position="114"/>
    </location>
</feature>
<proteinExistence type="predicted"/>
<comment type="caution">
    <text evidence="2">The sequence shown here is derived from an EMBL/GenBank/DDBJ whole genome shotgun (WGS) entry which is preliminary data.</text>
</comment>
<name>A0A8H8DG80_9FUNG</name>
<feature type="region of interest" description="Disordered" evidence="1">
    <location>
        <begin position="1"/>
        <end position="66"/>
    </location>
</feature>
<feature type="compositionally biased region" description="Basic and acidic residues" evidence="1">
    <location>
        <begin position="1"/>
        <end position="11"/>
    </location>
</feature>
<dbReference type="EMBL" id="JAEFCI010010597">
    <property type="protein sequence ID" value="KAG5457118.1"/>
    <property type="molecule type" value="Genomic_DNA"/>
</dbReference>
<feature type="compositionally biased region" description="Basic and acidic residues" evidence="1">
    <location>
        <begin position="369"/>
        <end position="397"/>
    </location>
</feature>